<reference evidence="11" key="1">
    <citation type="journal article" date="2014" name="Int. J. Syst. Evol. Microbiol.">
        <title>Complete genome sequence of Corynebacterium casei LMG S-19264T (=DSM 44701T), isolated from a smear-ripened cheese.</title>
        <authorList>
            <consortium name="US DOE Joint Genome Institute (JGI-PGF)"/>
            <person name="Walter F."/>
            <person name="Albersmeier A."/>
            <person name="Kalinowski J."/>
            <person name="Ruckert C."/>
        </authorList>
    </citation>
    <scope>NUCLEOTIDE SEQUENCE</scope>
    <source>
        <strain evidence="11">KCTC 32513</strain>
    </source>
</reference>
<dbReference type="SUPFAM" id="SSF52540">
    <property type="entry name" value="P-loop containing nucleoside triphosphate hydrolases"/>
    <property type="match status" value="1"/>
</dbReference>
<evidence type="ECO:0000259" key="10">
    <source>
        <dbReference type="PROSITE" id="PS50929"/>
    </source>
</evidence>
<keyword evidence="6 8" id="KW-0472">Membrane</keyword>
<feature type="compositionally biased region" description="Polar residues" evidence="7">
    <location>
        <begin position="592"/>
        <end position="606"/>
    </location>
</feature>
<dbReference type="GO" id="GO:0005524">
    <property type="term" value="F:ATP binding"/>
    <property type="evidence" value="ECO:0007669"/>
    <property type="project" value="UniProtKB-KW"/>
</dbReference>
<evidence type="ECO:0000313" key="12">
    <source>
        <dbReference type="Proteomes" id="UP000634004"/>
    </source>
</evidence>
<dbReference type="NCBIfam" id="TIGR01842">
    <property type="entry name" value="type_I_sec_PrtD"/>
    <property type="match status" value="1"/>
</dbReference>
<dbReference type="InterPro" id="IPR017871">
    <property type="entry name" value="ABC_transporter-like_CS"/>
</dbReference>
<keyword evidence="3" id="KW-0547">Nucleotide-binding</keyword>
<gene>
    <name evidence="11" type="primary">rspD</name>
    <name evidence="11" type="ORF">GCM10009069_30020</name>
</gene>
<evidence type="ECO:0000256" key="4">
    <source>
        <dbReference type="ARBA" id="ARBA00022840"/>
    </source>
</evidence>
<dbReference type="GO" id="GO:0140359">
    <property type="term" value="F:ABC-type transporter activity"/>
    <property type="evidence" value="ECO:0007669"/>
    <property type="project" value="InterPro"/>
</dbReference>
<dbReference type="InterPro" id="IPR003439">
    <property type="entry name" value="ABC_transporter-like_ATP-bd"/>
</dbReference>
<sequence>MQIATMKDAIISVGVFSFFINLLMLTGPLYMLQVYDRVLSSQSMSTLVSLSLLMGTLYIFVWLLESVRSKVLSRFANSVEEKLSERTFEASMRMGLGRSQSQASVPIRDLSTIRTFFASNAMATMFDMPWVPVYLGVIFLLHWTMGLFAVFGAAVIIACAVYAQILGKSPEQDERDSKIKGQAIEEQAARNAGMVKAMGMEGHLYNRWNTLNAEATTHATLGSDRVSGVRAFSKAFRLFLQSSILGIGAALAINQVVSPGSMIAGSIILGRALTPAQTLISQWPLIIAARASYQRLDDVHRALDSKPAHMNLPAPKGWLEVKNMAGGPPGSQSPIVMGLNFTLYPGDGLGIIGPSASGKSSLANFLVGIWIPQRGDVRLDGATFQQWHASQTHGGVGKYIGYLPQSIELFDGTIKENISRFDPHASEHQVLEAAYRAGVHELILTLPQGYGTIVGAGGAVLSGGQLQRIALARALYGDPCLVVLDEPNANLDDEGEAALSNAIKSIRERGNTVIVITHRIGAIKDMNKVLVLKQGQQAMFGDTRRVLGALNGKGGKSSRPASQATTNPSQNTSAPLLRPDATPRAHPLARQTHPSQLAQTETQNFAVMQPSKPLPHGLAPNPYPTALNVPRAQPLKRASGAS</sequence>
<dbReference type="GO" id="GO:0034040">
    <property type="term" value="F:ATPase-coupled lipid transmembrane transporter activity"/>
    <property type="evidence" value="ECO:0007669"/>
    <property type="project" value="TreeGrafter"/>
</dbReference>
<evidence type="ECO:0000256" key="7">
    <source>
        <dbReference type="SAM" id="MobiDB-lite"/>
    </source>
</evidence>
<dbReference type="Gene3D" id="1.20.1560.10">
    <property type="entry name" value="ABC transporter type 1, transmembrane domain"/>
    <property type="match status" value="1"/>
</dbReference>
<dbReference type="InterPro" id="IPR010128">
    <property type="entry name" value="ATPase_T1SS_PrtD-like"/>
</dbReference>
<keyword evidence="4" id="KW-0067">ATP-binding</keyword>
<dbReference type="Proteomes" id="UP000634004">
    <property type="component" value="Unassembled WGS sequence"/>
</dbReference>
<dbReference type="Pfam" id="PF00664">
    <property type="entry name" value="ABC_membrane"/>
    <property type="match status" value="1"/>
</dbReference>
<dbReference type="InterPro" id="IPR036640">
    <property type="entry name" value="ABC1_TM_sf"/>
</dbReference>
<name>A0A8J3CT73_9PROT</name>
<dbReference type="EMBL" id="BMZH01000028">
    <property type="protein sequence ID" value="GHB05594.1"/>
    <property type="molecule type" value="Genomic_DNA"/>
</dbReference>
<dbReference type="AlphaFoldDB" id="A0A8J3CT73"/>
<feature type="transmembrane region" description="Helical" evidence="8">
    <location>
        <begin position="9"/>
        <end position="32"/>
    </location>
</feature>
<dbReference type="InterPro" id="IPR003593">
    <property type="entry name" value="AAA+_ATPase"/>
</dbReference>
<dbReference type="PROSITE" id="PS00211">
    <property type="entry name" value="ABC_TRANSPORTER_1"/>
    <property type="match status" value="1"/>
</dbReference>
<feature type="compositionally biased region" description="Polar residues" evidence="7">
    <location>
        <begin position="559"/>
        <end position="574"/>
    </location>
</feature>
<dbReference type="PROSITE" id="PS50929">
    <property type="entry name" value="ABC_TM1F"/>
    <property type="match status" value="1"/>
</dbReference>
<dbReference type="Pfam" id="PF00005">
    <property type="entry name" value="ABC_tran"/>
    <property type="match status" value="1"/>
</dbReference>
<evidence type="ECO:0000259" key="9">
    <source>
        <dbReference type="PROSITE" id="PS50893"/>
    </source>
</evidence>
<dbReference type="GO" id="GO:0005886">
    <property type="term" value="C:plasma membrane"/>
    <property type="evidence" value="ECO:0007669"/>
    <property type="project" value="UniProtKB-SubCell"/>
</dbReference>
<dbReference type="GO" id="GO:0030253">
    <property type="term" value="P:protein secretion by the type I secretion system"/>
    <property type="evidence" value="ECO:0007669"/>
    <property type="project" value="InterPro"/>
</dbReference>
<organism evidence="11 12">
    <name type="scientific">Algimonas arctica</name>
    <dbReference type="NCBI Taxonomy" id="1479486"/>
    <lineage>
        <taxon>Bacteria</taxon>
        <taxon>Pseudomonadati</taxon>
        <taxon>Pseudomonadota</taxon>
        <taxon>Alphaproteobacteria</taxon>
        <taxon>Maricaulales</taxon>
        <taxon>Robiginitomaculaceae</taxon>
        <taxon>Algimonas</taxon>
    </lineage>
</organism>
<keyword evidence="12" id="KW-1185">Reference proteome</keyword>
<evidence type="ECO:0000256" key="6">
    <source>
        <dbReference type="ARBA" id="ARBA00023136"/>
    </source>
</evidence>
<dbReference type="Gene3D" id="3.40.50.300">
    <property type="entry name" value="P-loop containing nucleotide triphosphate hydrolases"/>
    <property type="match status" value="1"/>
</dbReference>
<dbReference type="GO" id="GO:0016887">
    <property type="term" value="F:ATP hydrolysis activity"/>
    <property type="evidence" value="ECO:0007669"/>
    <property type="project" value="InterPro"/>
</dbReference>
<comment type="caution">
    <text evidence="11">The sequence shown here is derived from an EMBL/GenBank/DDBJ whole genome shotgun (WGS) entry which is preliminary data.</text>
</comment>
<dbReference type="SUPFAM" id="SSF90123">
    <property type="entry name" value="ABC transporter transmembrane region"/>
    <property type="match status" value="1"/>
</dbReference>
<dbReference type="PANTHER" id="PTHR24221">
    <property type="entry name" value="ATP-BINDING CASSETTE SUB-FAMILY B"/>
    <property type="match status" value="1"/>
</dbReference>
<dbReference type="PANTHER" id="PTHR24221:SF248">
    <property type="entry name" value="ABC TRANSPORTER TRANSMEMBRANE REGION"/>
    <property type="match status" value="1"/>
</dbReference>
<feature type="transmembrane region" description="Helical" evidence="8">
    <location>
        <begin position="44"/>
        <end position="64"/>
    </location>
</feature>
<keyword evidence="2 8" id="KW-0812">Transmembrane</keyword>
<evidence type="ECO:0000256" key="5">
    <source>
        <dbReference type="ARBA" id="ARBA00022989"/>
    </source>
</evidence>
<dbReference type="InterPro" id="IPR011527">
    <property type="entry name" value="ABC1_TM_dom"/>
</dbReference>
<accession>A0A8J3CT73</accession>
<feature type="region of interest" description="Disordered" evidence="7">
    <location>
        <begin position="549"/>
        <end position="642"/>
    </location>
</feature>
<protein>
    <submittedName>
        <fullName evidence="11">Type I secretion protein</fullName>
    </submittedName>
</protein>
<evidence type="ECO:0000256" key="1">
    <source>
        <dbReference type="ARBA" id="ARBA00004651"/>
    </source>
</evidence>
<dbReference type="InterPro" id="IPR027417">
    <property type="entry name" value="P-loop_NTPase"/>
</dbReference>
<dbReference type="InterPro" id="IPR039421">
    <property type="entry name" value="Type_1_exporter"/>
</dbReference>
<feature type="transmembrane region" description="Helical" evidence="8">
    <location>
        <begin position="117"/>
        <end position="141"/>
    </location>
</feature>
<evidence type="ECO:0000313" key="11">
    <source>
        <dbReference type="EMBL" id="GHB05594.1"/>
    </source>
</evidence>
<dbReference type="GO" id="GO:0030256">
    <property type="term" value="C:type I protein secretion system complex"/>
    <property type="evidence" value="ECO:0007669"/>
    <property type="project" value="InterPro"/>
</dbReference>
<dbReference type="SMART" id="SM00382">
    <property type="entry name" value="AAA"/>
    <property type="match status" value="1"/>
</dbReference>
<feature type="domain" description="ABC transporter" evidence="9">
    <location>
        <begin position="319"/>
        <end position="559"/>
    </location>
</feature>
<evidence type="ECO:0000256" key="2">
    <source>
        <dbReference type="ARBA" id="ARBA00022692"/>
    </source>
</evidence>
<evidence type="ECO:0000256" key="8">
    <source>
        <dbReference type="SAM" id="Phobius"/>
    </source>
</evidence>
<feature type="domain" description="ABC transmembrane type-1" evidence="10">
    <location>
        <begin position="13"/>
        <end position="288"/>
    </location>
</feature>
<proteinExistence type="predicted"/>
<feature type="transmembrane region" description="Helical" evidence="8">
    <location>
        <begin position="235"/>
        <end position="253"/>
    </location>
</feature>
<keyword evidence="5 8" id="KW-1133">Transmembrane helix</keyword>
<feature type="transmembrane region" description="Helical" evidence="8">
    <location>
        <begin position="147"/>
        <end position="167"/>
    </location>
</feature>
<dbReference type="PROSITE" id="PS50893">
    <property type="entry name" value="ABC_TRANSPORTER_2"/>
    <property type="match status" value="1"/>
</dbReference>
<evidence type="ECO:0000256" key="3">
    <source>
        <dbReference type="ARBA" id="ARBA00022741"/>
    </source>
</evidence>
<comment type="subcellular location">
    <subcellularLocation>
        <location evidence="1">Cell membrane</location>
        <topology evidence="1">Multi-pass membrane protein</topology>
    </subcellularLocation>
</comment>
<reference evidence="11" key="2">
    <citation type="submission" date="2020-09" db="EMBL/GenBank/DDBJ databases">
        <authorList>
            <person name="Sun Q."/>
            <person name="Kim S."/>
        </authorList>
    </citation>
    <scope>NUCLEOTIDE SEQUENCE</scope>
    <source>
        <strain evidence="11">KCTC 32513</strain>
    </source>
</reference>